<feature type="compositionally biased region" description="Low complexity" evidence="1">
    <location>
        <begin position="361"/>
        <end position="371"/>
    </location>
</feature>
<feature type="compositionally biased region" description="Basic residues" evidence="1">
    <location>
        <begin position="348"/>
        <end position="360"/>
    </location>
</feature>
<dbReference type="OrthoDB" id="5086500at2759"/>
<evidence type="ECO:0000256" key="2">
    <source>
        <dbReference type="SAM" id="SignalP"/>
    </source>
</evidence>
<name>A0A8H7T0S7_9HELO</name>
<dbReference type="AlphaFoldDB" id="A0A8H7T0S7"/>
<organism evidence="3 4">
    <name type="scientific">Cadophora malorum</name>
    <dbReference type="NCBI Taxonomy" id="108018"/>
    <lineage>
        <taxon>Eukaryota</taxon>
        <taxon>Fungi</taxon>
        <taxon>Dikarya</taxon>
        <taxon>Ascomycota</taxon>
        <taxon>Pezizomycotina</taxon>
        <taxon>Leotiomycetes</taxon>
        <taxon>Helotiales</taxon>
        <taxon>Ploettnerulaceae</taxon>
        <taxon>Cadophora</taxon>
    </lineage>
</organism>
<keyword evidence="2" id="KW-0732">Signal</keyword>
<evidence type="ECO:0000256" key="1">
    <source>
        <dbReference type="SAM" id="MobiDB-lite"/>
    </source>
</evidence>
<reference evidence="3" key="1">
    <citation type="submission" date="2021-02" db="EMBL/GenBank/DDBJ databases">
        <title>Genome sequence Cadophora malorum strain M34.</title>
        <authorList>
            <person name="Stefanovic E."/>
            <person name="Vu D."/>
            <person name="Scully C."/>
            <person name="Dijksterhuis J."/>
            <person name="Roader J."/>
            <person name="Houbraken J."/>
        </authorList>
    </citation>
    <scope>NUCLEOTIDE SEQUENCE</scope>
    <source>
        <strain evidence="3">M34</strain>
    </source>
</reference>
<evidence type="ECO:0000313" key="4">
    <source>
        <dbReference type="Proteomes" id="UP000664132"/>
    </source>
</evidence>
<feature type="chain" id="PRO_5034938180" evidence="2">
    <location>
        <begin position="20"/>
        <end position="371"/>
    </location>
</feature>
<keyword evidence="4" id="KW-1185">Reference proteome</keyword>
<sequence>MYQSMALASVLLSVSTATASSMFAKRDSWGPAFSLGPAKQEIISTTTTIYPGKMPSDQPGYLFVWLGISNGTGDLIQSIIGSYPEGQSQCTGANGDSTWCVSSEVYGLASNGYPNQWVGELQTADTNYANGIKLTYTLADKATYLWTQTMEDAVTGTLLSSFNKTSGPMLGWGTALECQDYNGSPCKGTVEQQSYVNSTIVLETADSTFIQTLGSGAGVTHTNMVTADGGKTWTIGKILIPAMTTETSTSSGSDSSSVDTNANVAAASSVSASPDLSTLASSVPSATVSVIPEISTVSSGSKSACAATKSMVTKVSTSAKASACTNTGIPAVSGPASVQASAQASASKSKKAKKPKKSKSTRAPSPTASSA</sequence>
<proteinExistence type="predicted"/>
<gene>
    <name evidence="3" type="ORF">IFR04_014435</name>
</gene>
<comment type="caution">
    <text evidence="3">The sequence shown here is derived from an EMBL/GenBank/DDBJ whole genome shotgun (WGS) entry which is preliminary data.</text>
</comment>
<feature type="signal peptide" evidence="2">
    <location>
        <begin position="1"/>
        <end position="19"/>
    </location>
</feature>
<feature type="region of interest" description="Disordered" evidence="1">
    <location>
        <begin position="329"/>
        <end position="371"/>
    </location>
</feature>
<dbReference type="Proteomes" id="UP000664132">
    <property type="component" value="Unassembled WGS sequence"/>
</dbReference>
<protein>
    <submittedName>
        <fullName evidence="3">Uncharacterized protein</fullName>
    </submittedName>
</protein>
<dbReference type="EMBL" id="JAFJYH010000378">
    <property type="protein sequence ID" value="KAG4412440.1"/>
    <property type="molecule type" value="Genomic_DNA"/>
</dbReference>
<accession>A0A8H7T0S7</accession>
<evidence type="ECO:0000313" key="3">
    <source>
        <dbReference type="EMBL" id="KAG4412440.1"/>
    </source>
</evidence>
<feature type="compositionally biased region" description="Low complexity" evidence="1">
    <location>
        <begin position="330"/>
        <end position="347"/>
    </location>
</feature>